<keyword evidence="2" id="KW-1185">Reference proteome</keyword>
<reference evidence="1" key="2">
    <citation type="journal article" date="2007" name="Science">
        <title>Draft genome sequence of the sexually transmitted pathogen Trichomonas vaginalis.</title>
        <authorList>
            <person name="Carlton J.M."/>
            <person name="Hirt R.P."/>
            <person name="Silva J.C."/>
            <person name="Delcher A.L."/>
            <person name="Schatz M."/>
            <person name="Zhao Q."/>
            <person name="Wortman J.R."/>
            <person name="Bidwell S.L."/>
            <person name="Alsmark U.C.M."/>
            <person name="Besteiro S."/>
            <person name="Sicheritz-Ponten T."/>
            <person name="Noel C.J."/>
            <person name="Dacks J.B."/>
            <person name="Foster P.G."/>
            <person name="Simillion C."/>
            <person name="Van de Peer Y."/>
            <person name="Miranda-Saavedra D."/>
            <person name="Barton G.J."/>
            <person name="Westrop G.D."/>
            <person name="Mueller S."/>
            <person name="Dessi D."/>
            <person name="Fiori P.L."/>
            <person name="Ren Q."/>
            <person name="Paulsen I."/>
            <person name="Zhang H."/>
            <person name="Bastida-Corcuera F.D."/>
            <person name="Simoes-Barbosa A."/>
            <person name="Brown M.T."/>
            <person name="Hayes R.D."/>
            <person name="Mukherjee M."/>
            <person name="Okumura C.Y."/>
            <person name="Schneider R."/>
            <person name="Smith A.J."/>
            <person name="Vanacova S."/>
            <person name="Villalvazo M."/>
            <person name="Haas B.J."/>
            <person name="Pertea M."/>
            <person name="Feldblyum T.V."/>
            <person name="Utterback T.R."/>
            <person name="Shu C.L."/>
            <person name="Osoegawa K."/>
            <person name="de Jong P.J."/>
            <person name="Hrdy I."/>
            <person name="Horvathova L."/>
            <person name="Zubacova Z."/>
            <person name="Dolezal P."/>
            <person name="Malik S.B."/>
            <person name="Logsdon J.M. Jr."/>
            <person name="Henze K."/>
            <person name="Gupta A."/>
            <person name="Wang C.C."/>
            <person name="Dunne R.L."/>
            <person name="Upcroft J.A."/>
            <person name="Upcroft P."/>
            <person name="White O."/>
            <person name="Salzberg S.L."/>
            <person name="Tang P."/>
            <person name="Chiu C.-H."/>
            <person name="Lee Y.-S."/>
            <person name="Embley T.M."/>
            <person name="Coombs G.H."/>
            <person name="Mottram J.C."/>
            <person name="Tachezy J."/>
            <person name="Fraser-Liggett C.M."/>
            <person name="Johnson P.J."/>
        </authorList>
    </citation>
    <scope>NUCLEOTIDE SEQUENCE [LARGE SCALE GENOMIC DNA]</scope>
    <source>
        <strain evidence="1">G3</strain>
    </source>
</reference>
<dbReference type="VEuPathDB" id="TrichDB:TVAGG3_0981790"/>
<dbReference type="InterPro" id="IPR011050">
    <property type="entry name" value="Pectin_lyase_fold/virulence"/>
</dbReference>
<protein>
    <recommendedName>
        <fullName evidence="3">Right handed beta helix domain-containing protein</fullName>
    </recommendedName>
</protein>
<dbReference type="EMBL" id="DS113369">
    <property type="protein sequence ID" value="EAY08853.1"/>
    <property type="molecule type" value="Genomic_DNA"/>
</dbReference>
<reference evidence="1" key="1">
    <citation type="submission" date="2006-10" db="EMBL/GenBank/DDBJ databases">
        <authorList>
            <person name="Amadeo P."/>
            <person name="Zhao Q."/>
            <person name="Wortman J."/>
            <person name="Fraser-Liggett C."/>
            <person name="Carlton J."/>
        </authorList>
    </citation>
    <scope>NUCLEOTIDE SEQUENCE</scope>
    <source>
        <strain evidence="1">G3</strain>
    </source>
</reference>
<organism evidence="1 2">
    <name type="scientific">Trichomonas vaginalis (strain ATCC PRA-98 / G3)</name>
    <dbReference type="NCBI Taxonomy" id="412133"/>
    <lineage>
        <taxon>Eukaryota</taxon>
        <taxon>Metamonada</taxon>
        <taxon>Parabasalia</taxon>
        <taxon>Trichomonadida</taxon>
        <taxon>Trichomonadidae</taxon>
        <taxon>Trichomonas</taxon>
    </lineage>
</organism>
<sequence>MLEIALSLASTWEDYYDSINRISIELNETRQELWYPLNYQIYRCEYIGIENHALEFIYTMDSTHVYTESCTFINCSNLYTFGGSLYFGDSGSCVMIKNCFLNSKGYGGVAFYVRTSTDGFNHVDSIAVFDCGTKIDENNSTIYFGNSVTKFQHSNISNNRCYEFSGMYIKAMELPSEFLYTTFANNTQEKSILILYEGAPTLSFVYCSFLKNVQNAKSKDPLILAKSGKITFIQSYFYENVAAKLLECKECGPMDAVQGSTLNHELPITVLGVDKCYSLPKDS</sequence>
<dbReference type="KEGG" id="tva:4766762"/>
<name>A2EEP7_TRIV3</name>
<accession>A2EEP7</accession>
<evidence type="ECO:0000313" key="1">
    <source>
        <dbReference type="EMBL" id="EAY08853.1"/>
    </source>
</evidence>
<dbReference type="InParanoid" id="A2EEP7"/>
<proteinExistence type="predicted"/>
<evidence type="ECO:0000313" key="2">
    <source>
        <dbReference type="Proteomes" id="UP000001542"/>
    </source>
</evidence>
<dbReference type="RefSeq" id="XP_001321076.1">
    <property type="nucleotide sequence ID" value="XM_001321041.1"/>
</dbReference>
<dbReference type="AlphaFoldDB" id="A2EEP7"/>
<dbReference type="VEuPathDB" id="TrichDB:TVAG_050880"/>
<evidence type="ECO:0008006" key="3">
    <source>
        <dbReference type="Google" id="ProtNLM"/>
    </source>
</evidence>
<dbReference type="SUPFAM" id="SSF51126">
    <property type="entry name" value="Pectin lyase-like"/>
    <property type="match status" value="1"/>
</dbReference>
<dbReference type="Proteomes" id="UP000001542">
    <property type="component" value="Unassembled WGS sequence"/>
</dbReference>
<gene>
    <name evidence="1" type="ORF">TVAG_050880</name>
</gene>